<evidence type="ECO:0000256" key="1">
    <source>
        <dbReference type="ARBA" id="ARBA00022801"/>
    </source>
</evidence>
<evidence type="ECO:0000259" key="2">
    <source>
        <dbReference type="Pfam" id="PF00561"/>
    </source>
</evidence>
<keyword evidence="1" id="KW-0378">Hydrolase</keyword>
<dbReference type="Pfam" id="PF00561">
    <property type="entry name" value="Abhydrolase_1"/>
    <property type="match status" value="1"/>
</dbReference>
<dbReference type="PRINTS" id="PR00412">
    <property type="entry name" value="EPOXHYDRLASE"/>
</dbReference>
<dbReference type="InterPro" id="IPR000073">
    <property type="entry name" value="AB_hydrolase_1"/>
</dbReference>
<evidence type="ECO:0000313" key="3">
    <source>
        <dbReference type="EMBL" id="RAY13938.1"/>
    </source>
</evidence>
<sequence>MSEASSEVAVRPRRVRGDGVDLAVFEQGDPARPTVLLVHGYPDTHAVWDGVAGLLARDHHVVRYDVRGAGDSAHPPGTRAYAFEHLMADLRAVLDAVAAGPVHLAGHDWGSIQAWEAVCTMPDRFASFTSISGPCLDHVGRLNRRDPRVAAGQLVRSWYIPLFRIPVLPEALWRGGLARACAPVLRPGRGPALARDAVAGLGLYRANMADRLGAPRERRTAVPTQVIVPLRDAFVSPRLVTGLREWAPDLTLRRLDVGHWAPRTRPGPIAGWIAEHAARAGR</sequence>
<name>A0A365H4J1_9ACTN</name>
<comment type="caution">
    <text evidence="3">The sequence shown here is derived from an EMBL/GenBank/DDBJ whole genome shotgun (WGS) entry which is preliminary data.</text>
</comment>
<accession>A0A365H4J1</accession>
<dbReference type="AlphaFoldDB" id="A0A365H4J1"/>
<dbReference type="Gene3D" id="3.40.50.1820">
    <property type="entry name" value="alpha/beta hydrolase"/>
    <property type="match status" value="1"/>
</dbReference>
<dbReference type="OrthoDB" id="4220752at2"/>
<protein>
    <recommendedName>
        <fullName evidence="2">AB hydrolase-1 domain-containing protein</fullName>
    </recommendedName>
</protein>
<evidence type="ECO:0000313" key="4">
    <source>
        <dbReference type="Proteomes" id="UP000251891"/>
    </source>
</evidence>
<organism evidence="3 4">
    <name type="scientific">Actinomadura craniellae</name>
    <dbReference type="NCBI Taxonomy" id="2231787"/>
    <lineage>
        <taxon>Bacteria</taxon>
        <taxon>Bacillati</taxon>
        <taxon>Actinomycetota</taxon>
        <taxon>Actinomycetes</taxon>
        <taxon>Streptosporangiales</taxon>
        <taxon>Thermomonosporaceae</taxon>
        <taxon>Actinomadura</taxon>
    </lineage>
</organism>
<dbReference type="InterPro" id="IPR029058">
    <property type="entry name" value="AB_hydrolase_fold"/>
</dbReference>
<dbReference type="SUPFAM" id="SSF53474">
    <property type="entry name" value="alpha/beta-Hydrolases"/>
    <property type="match status" value="1"/>
</dbReference>
<dbReference type="InterPro" id="IPR000639">
    <property type="entry name" value="Epox_hydrolase-like"/>
</dbReference>
<feature type="domain" description="AB hydrolase-1" evidence="2">
    <location>
        <begin position="33"/>
        <end position="136"/>
    </location>
</feature>
<reference evidence="3 4" key="1">
    <citation type="submission" date="2018-06" db="EMBL/GenBank/DDBJ databases">
        <title>Actinomadura craniellae sp. nov. isolated from marine sponge Craniella sp.</title>
        <authorList>
            <person name="Li L."/>
            <person name="Xu Q.H."/>
            <person name="Lin H.W."/>
            <person name="Lu Y.H."/>
        </authorList>
    </citation>
    <scope>NUCLEOTIDE SEQUENCE [LARGE SCALE GENOMIC DNA]</scope>
    <source>
        <strain evidence="3 4">LHW63021</strain>
    </source>
</reference>
<dbReference type="RefSeq" id="WP_111868691.1">
    <property type="nucleotide sequence ID" value="NZ_QLYX01000007.1"/>
</dbReference>
<dbReference type="PANTHER" id="PTHR43329">
    <property type="entry name" value="EPOXIDE HYDROLASE"/>
    <property type="match status" value="1"/>
</dbReference>
<proteinExistence type="predicted"/>
<keyword evidence="4" id="KW-1185">Reference proteome</keyword>
<dbReference type="EMBL" id="QLYX01000007">
    <property type="protein sequence ID" value="RAY13938.1"/>
    <property type="molecule type" value="Genomic_DNA"/>
</dbReference>
<gene>
    <name evidence="3" type="ORF">DPM19_16705</name>
</gene>
<dbReference type="Proteomes" id="UP000251891">
    <property type="component" value="Unassembled WGS sequence"/>
</dbReference>
<dbReference type="GO" id="GO:0016787">
    <property type="term" value="F:hydrolase activity"/>
    <property type="evidence" value="ECO:0007669"/>
    <property type="project" value="UniProtKB-KW"/>
</dbReference>